<feature type="coiled-coil region" evidence="1">
    <location>
        <begin position="58"/>
        <end position="113"/>
    </location>
</feature>
<name>A4BQE2_9GAMM</name>
<reference evidence="2 3" key="1">
    <citation type="submission" date="2006-02" db="EMBL/GenBank/DDBJ databases">
        <authorList>
            <person name="Waterbury J."/>
            <person name="Ferriera S."/>
            <person name="Johnson J."/>
            <person name="Kravitz S."/>
            <person name="Halpern A."/>
            <person name="Remington K."/>
            <person name="Beeson K."/>
            <person name="Tran B."/>
            <person name="Rogers Y.-H."/>
            <person name="Friedman R."/>
            <person name="Venter J.C."/>
        </authorList>
    </citation>
    <scope>NUCLEOTIDE SEQUENCE [LARGE SCALE GENOMIC DNA]</scope>
    <source>
        <strain evidence="2 3">Nb-231</strain>
    </source>
</reference>
<comment type="caution">
    <text evidence="2">The sequence shown here is derived from an EMBL/GenBank/DDBJ whole genome shotgun (WGS) entry which is preliminary data.</text>
</comment>
<dbReference type="EMBL" id="AAOF01000004">
    <property type="protein sequence ID" value="EAR22297.1"/>
    <property type="molecule type" value="Genomic_DNA"/>
</dbReference>
<evidence type="ECO:0000313" key="2">
    <source>
        <dbReference type="EMBL" id="EAR22297.1"/>
    </source>
</evidence>
<dbReference type="HOGENOM" id="CLU_1081105_0_0_6"/>
<dbReference type="Gene3D" id="1.20.1270.60">
    <property type="entry name" value="Arfaptin homology (AH) domain/BAR domain"/>
    <property type="match status" value="1"/>
</dbReference>
<feature type="coiled-coil region" evidence="1">
    <location>
        <begin position="222"/>
        <end position="256"/>
    </location>
</feature>
<dbReference type="SUPFAM" id="SSF57997">
    <property type="entry name" value="Tropomyosin"/>
    <property type="match status" value="1"/>
</dbReference>
<gene>
    <name evidence="2" type="ORF">NB231_05290</name>
</gene>
<protein>
    <submittedName>
        <fullName evidence="2">Uncharacterized protein</fullName>
    </submittedName>
</protein>
<evidence type="ECO:0000256" key="1">
    <source>
        <dbReference type="SAM" id="Coils"/>
    </source>
</evidence>
<sequence length="257" mass="29628">MDTAAARDMCKLFPGHPTICPCDCTHYARLQALGRSRVCSKANLAAIRKNCPKAIDECADLKARLDAVRNHLASVRARHTKAEQRWRNAQTALERARADYVETERRLKVHTQQAFNTAASYIECARRFNIDELQAALDDIRTSLINDCLAGDYNPEKCDPMQQDIAELQRNKDFSDDKCFGPKELWERERDYWNELYQEDLPLKEGYYNDAAKKESDAADNFENARDLLRRAETAVQSLEREYAEKCKDARGEEKKQ</sequence>
<keyword evidence="1" id="KW-0175">Coiled coil</keyword>
<proteinExistence type="predicted"/>
<accession>A4BQE2</accession>
<dbReference type="Proteomes" id="UP000003374">
    <property type="component" value="Unassembled WGS sequence"/>
</dbReference>
<organism evidence="2 3">
    <name type="scientific">Nitrococcus mobilis Nb-231</name>
    <dbReference type="NCBI Taxonomy" id="314278"/>
    <lineage>
        <taxon>Bacteria</taxon>
        <taxon>Pseudomonadati</taxon>
        <taxon>Pseudomonadota</taxon>
        <taxon>Gammaproteobacteria</taxon>
        <taxon>Chromatiales</taxon>
        <taxon>Ectothiorhodospiraceae</taxon>
        <taxon>Nitrococcus</taxon>
    </lineage>
</organism>
<evidence type="ECO:0000313" key="3">
    <source>
        <dbReference type="Proteomes" id="UP000003374"/>
    </source>
</evidence>
<keyword evidence="3" id="KW-1185">Reference proteome</keyword>
<dbReference type="InterPro" id="IPR027267">
    <property type="entry name" value="AH/BAR_dom_sf"/>
</dbReference>
<dbReference type="AlphaFoldDB" id="A4BQE2"/>